<accession>X1HP07</accession>
<sequence length="48" mass="5259">AIGWERYLINGGSPYTDVIEVLAVAIAVGLVIGTAFFVWSEFEKKSKL</sequence>
<comment type="caution">
    <text evidence="2">The sequence shown here is derived from an EMBL/GenBank/DDBJ whole genome shotgun (WGS) entry which is preliminary data.</text>
</comment>
<proteinExistence type="predicted"/>
<dbReference type="AlphaFoldDB" id="X1HP07"/>
<evidence type="ECO:0000313" key="2">
    <source>
        <dbReference type="EMBL" id="GAH71891.1"/>
    </source>
</evidence>
<evidence type="ECO:0000256" key="1">
    <source>
        <dbReference type="SAM" id="Phobius"/>
    </source>
</evidence>
<protein>
    <submittedName>
        <fullName evidence="2">Uncharacterized protein</fullName>
    </submittedName>
</protein>
<keyword evidence="1" id="KW-0472">Membrane</keyword>
<name>X1HP07_9ZZZZ</name>
<feature type="transmembrane region" description="Helical" evidence="1">
    <location>
        <begin position="18"/>
        <end position="39"/>
    </location>
</feature>
<organism evidence="2">
    <name type="scientific">marine sediment metagenome</name>
    <dbReference type="NCBI Taxonomy" id="412755"/>
    <lineage>
        <taxon>unclassified sequences</taxon>
        <taxon>metagenomes</taxon>
        <taxon>ecological metagenomes</taxon>
    </lineage>
</organism>
<keyword evidence="1" id="KW-1133">Transmembrane helix</keyword>
<dbReference type="EMBL" id="BARU01028549">
    <property type="protein sequence ID" value="GAH71891.1"/>
    <property type="molecule type" value="Genomic_DNA"/>
</dbReference>
<keyword evidence="1" id="KW-0812">Transmembrane</keyword>
<gene>
    <name evidence="2" type="ORF">S03H2_45546</name>
</gene>
<reference evidence="2" key="1">
    <citation type="journal article" date="2014" name="Front. Microbiol.">
        <title>High frequency of phylogenetically diverse reductive dehalogenase-homologous genes in deep subseafloor sedimentary metagenomes.</title>
        <authorList>
            <person name="Kawai M."/>
            <person name="Futagami T."/>
            <person name="Toyoda A."/>
            <person name="Takaki Y."/>
            <person name="Nishi S."/>
            <person name="Hori S."/>
            <person name="Arai W."/>
            <person name="Tsubouchi T."/>
            <person name="Morono Y."/>
            <person name="Uchiyama I."/>
            <person name="Ito T."/>
            <person name="Fujiyama A."/>
            <person name="Inagaki F."/>
            <person name="Takami H."/>
        </authorList>
    </citation>
    <scope>NUCLEOTIDE SEQUENCE</scope>
    <source>
        <strain evidence="2">Expedition CK06-06</strain>
    </source>
</reference>
<feature type="non-terminal residue" evidence="2">
    <location>
        <position position="1"/>
    </location>
</feature>